<dbReference type="Proteomes" id="UP001590950">
    <property type="component" value="Unassembled WGS sequence"/>
</dbReference>
<accession>A0ABR3ZV08</accession>
<dbReference type="PROSITE" id="PS00463">
    <property type="entry name" value="ZN2_CY6_FUNGAL_1"/>
    <property type="match status" value="1"/>
</dbReference>
<dbReference type="SMART" id="SM00906">
    <property type="entry name" value="Fungal_trans"/>
    <property type="match status" value="1"/>
</dbReference>
<dbReference type="Pfam" id="PF04082">
    <property type="entry name" value="Fungal_trans"/>
    <property type="match status" value="1"/>
</dbReference>
<sequence>MDVGAQQVSVSASALTSPLSRTAALPNEDDARDESQASPASDASGSKPPRRRNKPSLSCETCTVKKTKCDRGRPTCFACVKRRSECHYSHLADLIEESHRARGIETPRKKPKTSPNAASHASPLMNGEHQPERKPSRHSISSLPMLLSNIPFSHPSTSSLFKYEHPFSNYWTHQGGLKEVISVLPSKDQADILITKYFDAVDPVYPMIHREFFQRDYEMFWSLSTMERPSTDGDLVALIFVMLAMGTQFVALPSPDEKEQTAEFYVSASHQALRVFSYLGRPSFRSIQTMVLITYFLMNDNHAADGWAFAGIVIRHAYALGLNRDPSIHVPTATPLEKQQRRKLWQAVLLQDTFLTVLIKLPPTANHNDVQVEDLDPEIDRSLTEFGANDVSYISSMWNLANMVQSSICVPRSLSRPISPTAAHRKRLIDSFHRVYMSFPVPLRTFTEASICDLAQRNRRLARQTLFLTSNYFHCLMLVYLDEHEDMEGDVHETLNAAHEAVSSFFLLHTLFEDEARVWYHFQHRAFSEAHVIAEVLKNASERLAMDPVRMRAKDDVLKMIGILQLSSGYDVVARTRITSNYLYPKTWN</sequence>
<evidence type="ECO:0000256" key="3">
    <source>
        <dbReference type="ARBA" id="ARBA00023242"/>
    </source>
</evidence>
<dbReference type="CDD" id="cd00067">
    <property type="entry name" value="GAL4"/>
    <property type="match status" value="1"/>
</dbReference>
<feature type="region of interest" description="Disordered" evidence="4">
    <location>
        <begin position="99"/>
        <end position="139"/>
    </location>
</feature>
<dbReference type="InterPro" id="IPR036864">
    <property type="entry name" value="Zn2-C6_fun-type_DNA-bd_sf"/>
</dbReference>
<dbReference type="PROSITE" id="PS50048">
    <property type="entry name" value="ZN2_CY6_FUNGAL_2"/>
    <property type="match status" value="1"/>
</dbReference>
<dbReference type="SMART" id="SM00066">
    <property type="entry name" value="GAL4"/>
    <property type="match status" value="1"/>
</dbReference>
<feature type="domain" description="Zn(2)-C6 fungal-type" evidence="5">
    <location>
        <begin position="58"/>
        <end position="88"/>
    </location>
</feature>
<evidence type="ECO:0000256" key="1">
    <source>
        <dbReference type="ARBA" id="ARBA00004123"/>
    </source>
</evidence>
<dbReference type="InterPro" id="IPR050613">
    <property type="entry name" value="Sec_Metabolite_Reg"/>
</dbReference>
<evidence type="ECO:0000313" key="7">
    <source>
        <dbReference type="Proteomes" id="UP001590950"/>
    </source>
</evidence>
<evidence type="ECO:0000313" key="6">
    <source>
        <dbReference type="EMBL" id="KAL2036541.1"/>
    </source>
</evidence>
<keyword evidence="7" id="KW-1185">Reference proteome</keyword>
<comment type="caution">
    <text evidence="6">The sequence shown here is derived from an EMBL/GenBank/DDBJ whole genome shotgun (WGS) entry which is preliminary data.</text>
</comment>
<keyword evidence="2" id="KW-0479">Metal-binding</keyword>
<evidence type="ECO:0000259" key="5">
    <source>
        <dbReference type="PROSITE" id="PS50048"/>
    </source>
</evidence>
<dbReference type="InterPro" id="IPR007219">
    <property type="entry name" value="XnlR_reg_dom"/>
</dbReference>
<organism evidence="6 7">
    <name type="scientific">Stereocaulon virgatum</name>
    <dbReference type="NCBI Taxonomy" id="373712"/>
    <lineage>
        <taxon>Eukaryota</taxon>
        <taxon>Fungi</taxon>
        <taxon>Dikarya</taxon>
        <taxon>Ascomycota</taxon>
        <taxon>Pezizomycotina</taxon>
        <taxon>Lecanoromycetes</taxon>
        <taxon>OSLEUM clade</taxon>
        <taxon>Lecanoromycetidae</taxon>
        <taxon>Lecanorales</taxon>
        <taxon>Lecanorineae</taxon>
        <taxon>Stereocaulaceae</taxon>
        <taxon>Stereocaulon</taxon>
    </lineage>
</organism>
<dbReference type="EMBL" id="JBEFKJ010000069">
    <property type="protein sequence ID" value="KAL2036541.1"/>
    <property type="molecule type" value="Genomic_DNA"/>
</dbReference>
<proteinExistence type="predicted"/>
<comment type="subcellular location">
    <subcellularLocation>
        <location evidence="1">Nucleus</location>
    </subcellularLocation>
</comment>
<dbReference type="Gene3D" id="4.10.240.10">
    <property type="entry name" value="Zn(2)-C6 fungal-type DNA-binding domain"/>
    <property type="match status" value="1"/>
</dbReference>
<dbReference type="PANTHER" id="PTHR31001">
    <property type="entry name" value="UNCHARACTERIZED TRANSCRIPTIONAL REGULATORY PROTEIN"/>
    <property type="match status" value="1"/>
</dbReference>
<dbReference type="InterPro" id="IPR001138">
    <property type="entry name" value="Zn2Cys6_DnaBD"/>
</dbReference>
<evidence type="ECO:0000256" key="2">
    <source>
        <dbReference type="ARBA" id="ARBA00022723"/>
    </source>
</evidence>
<feature type="compositionally biased region" description="Basic and acidic residues" evidence="4">
    <location>
        <begin position="99"/>
        <end position="108"/>
    </location>
</feature>
<protein>
    <recommendedName>
        <fullName evidence="5">Zn(2)-C6 fungal-type domain-containing protein</fullName>
    </recommendedName>
</protein>
<dbReference type="CDD" id="cd12148">
    <property type="entry name" value="fungal_TF_MHR"/>
    <property type="match status" value="1"/>
</dbReference>
<name>A0ABR3ZV08_9LECA</name>
<reference evidence="6 7" key="1">
    <citation type="submission" date="2024-09" db="EMBL/GenBank/DDBJ databases">
        <title>Rethinking Asexuality: The Enigmatic Case of Functional Sexual Genes in Lepraria (Stereocaulaceae).</title>
        <authorList>
            <person name="Doellman M."/>
            <person name="Sun Y."/>
            <person name="Barcenas-Pena A."/>
            <person name="Lumbsch H.T."/>
            <person name="Grewe F."/>
        </authorList>
    </citation>
    <scope>NUCLEOTIDE SEQUENCE [LARGE SCALE GENOMIC DNA]</scope>
    <source>
        <strain evidence="6 7">Mercado 3170</strain>
    </source>
</reference>
<evidence type="ECO:0000256" key="4">
    <source>
        <dbReference type="SAM" id="MobiDB-lite"/>
    </source>
</evidence>
<dbReference type="SUPFAM" id="SSF57701">
    <property type="entry name" value="Zn2/Cys6 DNA-binding domain"/>
    <property type="match status" value="1"/>
</dbReference>
<dbReference type="Pfam" id="PF00172">
    <property type="entry name" value="Zn_clus"/>
    <property type="match status" value="1"/>
</dbReference>
<feature type="region of interest" description="Disordered" evidence="4">
    <location>
        <begin position="1"/>
        <end position="57"/>
    </location>
</feature>
<keyword evidence="3" id="KW-0539">Nucleus</keyword>
<gene>
    <name evidence="6" type="ORF">N7G274_010726</name>
</gene>
<feature type="compositionally biased region" description="Polar residues" evidence="4">
    <location>
        <begin position="1"/>
        <end position="20"/>
    </location>
</feature>
<dbReference type="PANTHER" id="PTHR31001:SF81">
    <property type="entry name" value="ZN(II)2CYS6 TRANSCRIPTION FACTOR"/>
    <property type="match status" value="1"/>
</dbReference>